<gene>
    <name evidence="2" type="ORF">N1027_16510</name>
</gene>
<dbReference type="Proteomes" id="UP001165584">
    <property type="component" value="Unassembled WGS sequence"/>
</dbReference>
<proteinExistence type="predicted"/>
<dbReference type="RefSeq" id="WP_259509224.1">
    <property type="nucleotide sequence ID" value="NZ_JANLCM010000002.1"/>
</dbReference>
<dbReference type="Gene3D" id="3.50.50.60">
    <property type="entry name" value="FAD/NAD(P)-binding domain"/>
    <property type="match status" value="1"/>
</dbReference>
<reference evidence="2" key="1">
    <citation type="submission" date="2022-08" db="EMBL/GenBank/DDBJ databases">
        <authorList>
            <person name="Deng Y."/>
            <person name="Han X.-F."/>
            <person name="Zhang Y.-Q."/>
        </authorList>
    </citation>
    <scope>NUCLEOTIDE SEQUENCE</scope>
    <source>
        <strain evidence="2">CPCC 205763</strain>
    </source>
</reference>
<name>A0ABT2GU45_9MICO</name>
<protein>
    <submittedName>
        <fullName evidence="2">FAD-dependent oxidoreductase</fullName>
    </submittedName>
</protein>
<dbReference type="Pfam" id="PF01593">
    <property type="entry name" value="Amino_oxidase"/>
    <property type="match status" value="1"/>
</dbReference>
<dbReference type="InterPro" id="IPR036188">
    <property type="entry name" value="FAD/NAD-bd_sf"/>
</dbReference>
<evidence type="ECO:0000259" key="1">
    <source>
        <dbReference type="Pfam" id="PF01593"/>
    </source>
</evidence>
<dbReference type="EMBL" id="JANLCM010000002">
    <property type="protein sequence ID" value="MCS5719737.1"/>
    <property type="molecule type" value="Genomic_DNA"/>
</dbReference>
<dbReference type="PANTHER" id="PTHR16128:SF5">
    <property type="entry name" value="FAD_NAD(P)-BINDING OXIDOREDUCTASE FAMILY PROTEIN"/>
    <property type="match status" value="1"/>
</dbReference>
<feature type="domain" description="Amine oxidase" evidence="1">
    <location>
        <begin position="114"/>
        <end position="296"/>
    </location>
</feature>
<accession>A0ABT2GU45</accession>
<dbReference type="InterPro" id="IPR002937">
    <property type="entry name" value="Amino_oxidase"/>
</dbReference>
<dbReference type="SUPFAM" id="SSF51905">
    <property type="entry name" value="FAD/NAD(P)-binding domain"/>
    <property type="match status" value="1"/>
</dbReference>
<comment type="caution">
    <text evidence="2">The sequence shown here is derived from an EMBL/GenBank/DDBJ whole genome shotgun (WGS) entry which is preliminary data.</text>
</comment>
<sequence>MTSSIAHSAAPTGVLVVGAGISGIACARALRDAGVTVRVVDRARRPGGRMSGRTLQGRVVDLGASYFTVPAGSGFSGVVERWVEKGLARPWTDTFAVIGTGPDARTTKGPMRYSAAHGLRSLVVDLADGLDVGLECDVAQVADDGTVDGVQYDTVVLAMPEPQAARMLAPASPLIARLDTAAWEPTIAVALGFAERAWPAELHGAFVEGSSVLTFVADDGDRRGDRAPVIVAHSTAAFAREHLDAPEGAVSAVPGELRALLGLEPSIQPAWNHAHRWTFARAASTHPEPFALHERIGVCGDAWGGRSSVATAWASGDALGRAIAGRR</sequence>
<evidence type="ECO:0000313" key="2">
    <source>
        <dbReference type="EMBL" id="MCS5719737.1"/>
    </source>
</evidence>
<dbReference type="PANTHER" id="PTHR16128">
    <property type="entry name" value="FAD/NAD(P)-BINDING OXIDOREDUCTASE FAMILY PROTEIN"/>
    <property type="match status" value="1"/>
</dbReference>
<dbReference type="Pfam" id="PF13450">
    <property type="entry name" value="NAD_binding_8"/>
    <property type="match status" value="1"/>
</dbReference>
<dbReference type="Gene3D" id="3.90.660.10">
    <property type="match status" value="1"/>
</dbReference>
<evidence type="ECO:0000313" key="3">
    <source>
        <dbReference type="Proteomes" id="UP001165584"/>
    </source>
</evidence>
<organism evidence="2 3">
    <name type="scientific">Herbiconiux aconitum</name>
    <dbReference type="NCBI Taxonomy" id="2970913"/>
    <lineage>
        <taxon>Bacteria</taxon>
        <taxon>Bacillati</taxon>
        <taxon>Actinomycetota</taxon>
        <taxon>Actinomycetes</taxon>
        <taxon>Micrococcales</taxon>
        <taxon>Microbacteriaceae</taxon>
        <taxon>Herbiconiux</taxon>
    </lineage>
</organism>
<keyword evidence="3" id="KW-1185">Reference proteome</keyword>